<dbReference type="InterPro" id="IPR004256">
    <property type="entry name" value="DUF234"/>
</dbReference>
<dbReference type="InterPro" id="IPR041664">
    <property type="entry name" value="AAA_16"/>
</dbReference>
<dbReference type="EMBL" id="BAABID010000015">
    <property type="protein sequence ID" value="GAA4734233.1"/>
    <property type="molecule type" value="Genomic_DNA"/>
</dbReference>
<evidence type="ECO:0000313" key="4">
    <source>
        <dbReference type="Proteomes" id="UP001500956"/>
    </source>
</evidence>
<keyword evidence="3" id="KW-0547">Nucleotide-binding</keyword>
<evidence type="ECO:0000259" key="2">
    <source>
        <dbReference type="Pfam" id="PF13191"/>
    </source>
</evidence>
<reference evidence="4" key="1">
    <citation type="journal article" date="2019" name="Int. J. Syst. Evol. Microbiol.">
        <title>The Global Catalogue of Microorganisms (GCM) 10K type strain sequencing project: providing services to taxonomists for standard genome sequencing and annotation.</title>
        <authorList>
            <consortium name="The Broad Institute Genomics Platform"/>
            <consortium name="The Broad Institute Genome Sequencing Center for Infectious Disease"/>
            <person name="Wu L."/>
            <person name="Ma J."/>
        </authorList>
    </citation>
    <scope>NUCLEOTIDE SEQUENCE [LARGE SCALE GENOMIC DNA]</scope>
    <source>
        <strain evidence="4">JCM 18063</strain>
    </source>
</reference>
<protein>
    <submittedName>
        <fullName evidence="3">ATP-binding protein</fullName>
    </submittedName>
</protein>
<feature type="domain" description="Orc1-like AAA ATPase" evidence="2">
    <location>
        <begin position="3"/>
        <end position="152"/>
    </location>
</feature>
<dbReference type="Proteomes" id="UP001500956">
    <property type="component" value="Unassembled WGS sequence"/>
</dbReference>
<keyword evidence="4" id="KW-1185">Reference proteome</keyword>
<dbReference type="PANTHER" id="PTHR34704:SF1">
    <property type="entry name" value="ATPASE"/>
    <property type="match status" value="1"/>
</dbReference>
<evidence type="ECO:0000313" key="3">
    <source>
        <dbReference type="EMBL" id="GAA4734233.1"/>
    </source>
</evidence>
<dbReference type="GO" id="GO:0005524">
    <property type="term" value="F:ATP binding"/>
    <property type="evidence" value="ECO:0007669"/>
    <property type="project" value="UniProtKB-KW"/>
</dbReference>
<dbReference type="InterPro" id="IPR027417">
    <property type="entry name" value="P-loop_NTPase"/>
</dbReference>
<organism evidence="3 4">
    <name type="scientific">Isoptericola chiayiensis</name>
    <dbReference type="NCBI Taxonomy" id="579446"/>
    <lineage>
        <taxon>Bacteria</taxon>
        <taxon>Bacillati</taxon>
        <taxon>Actinomycetota</taxon>
        <taxon>Actinomycetes</taxon>
        <taxon>Micrococcales</taxon>
        <taxon>Promicromonosporaceae</taxon>
        <taxon>Isoptericola</taxon>
    </lineage>
</organism>
<dbReference type="RefSeq" id="WP_172153580.1">
    <property type="nucleotide sequence ID" value="NZ_BAABID010000015.1"/>
</dbReference>
<accession>A0ABP8YPU8</accession>
<sequence length="473" mass="51517">MRTFVGRSAELGMLDRLLARTSEDADRPGRSVLVRGRRRVGKSRLVEEFVDRAAVPSFFFTAAGGPPATDLADFTAELKASDLPDASTATPAEPPTTWTSAFQMLAAALPTDRASVVVLDEMPYLVRADPTFEGALQRAFDRQFSRLPVLLILVGSDLATMEQINTYGRPFYQRATEMVVPPLNPADVASLLALQPADAIDAYLVTGGLPLLLDTWPSDADLWAYLTDSLADPTSPLIVSGERSLAAELPTEAQARTVLRAVGHGERTFTTIGRASGLPQASLQRALELLTERRIVAADTPLSTRPSKETRYRVDDPYLRFWLHFVRPGLPLIERGRGDQLLARVRDGWTSWRGRAVEPVIREALWGLAGSGPFPDASAVGGYWTRTNDPEIDLVGADREGVAQALTFVGSVKWLEHRAFDHRDLARLHQHRDRLPGATEETPLVAVSRSGVDVAGVTAVGPADLLEAWTASV</sequence>
<dbReference type="PANTHER" id="PTHR34704">
    <property type="entry name" value="ATPASE"/>
    <property type="match status" value="1"/>
</dbReference>
<dbReference type="Pfam" id="PF13191">
    <property type="entry name" value="AAA_16"/>
    <property type="match status" value="1"/>
</dbReference>
<keyword evidence="3" id="KW-0067">ATP-binding</keyword>
<evidence type="ECO:0000259" key="1">
    <source>
        <dbReference type="Pfam" id="PF03008"/>
    </source>
</evidence>
<dbReference type="Pfam" id="PF03008">
    <property type="entry name" value="DUF234"/>
    <property type="match status" value="1"/>
</dbReference>
<comment type="caution">
    <text evidence="3">The sequence shown here is derived from an EMBL/GenBank/DDBJ whole genome shotgun (WGS) entry which is preliminary data.</text>
</comment>
<name>A0ABP8YPU8_9MICO</name>
<dbReference type="SUPFAM" id="SSF52540">
    <property type="entry name" value="P-loop containing nucleoside triphosphate hydrolases"/>
    <property type="match status" value="1"/>
</dbReference>
<dbReference type="Gene3D" id="3.40.50.300">
    <property type="entry name" value="P-loop containing nucleotide triphosphate hydrolases"/>
    <property type="match status" value="1"/>
</dbReference>
<proteinExistence type="predicted"/>
<feature type="domain" description="DUF234" evidence="1">
    <location>
        <begin position="322"/>
        <end position="416"/>
    </location>
</feature>
<gene>
    <name evidence="3" type="ORF">GCM10023216_28570</name>
</gene>